<dbReference type="InterPro" id="IPR001867">
    <property type="entry name" value="OmpR/PhoB-type_DNA-bd"/>
</dbReference>
<evidence type="ECO:0000256" key="3">
    <source>
        <dbReference type="SAM" id="MobiDB-lite"/>
    </source>
</evidence>
<dbReference type="GO" id="GO:0043531">
    <property type="term" value="F:ADP binding"/>
    <property type="evidence" value="ECO:0007669"/>
    <property type="project" value="InterPro"/>
</dbReference>
<evidence type="ECO:0000313" key="6">
    <source>
        <dbReference type="Proteomes" id="UP000646365"/>
    </source>
</evidence>
<keyword evidence="6" id="KW-1185">Reference proteome</keyword>
<dbReference type="Gene3D" id="1.10.10.10">
    <property type="entry name" value="Winged helix-like DNA-binding domain superfamily/Winged helix DNA-binding domain"/>
    <property type="match status" value="1"/>
</dbReference>
<dbReference type="RefSeq" id="WP_189051129.1">
    <property type="nucleotide sequence ID" value="NZ_BMJQ01000016.1"/>
</dbReference>
<dbReference type="GO" id="GO:0003677">
    <property type="term" value="F:DNA binding"/>
    <property type="evidence" value="ECO:0007669"/>
    <property type="project" value="UniProtKB-UniRule"/>
</dbReference>
<dbReference type="Pfam" id="PF25872">
    <property type="entry name" value="HTH_77"/>
    <property type="match status" value="1"/>
</dbReference>
<keyword evidence="1 2" id="KW-0238">DNA-binding</keyword>
<dbReference type="InterPro" id="IPR036388">
    <property type="entry name" value="WH-like_DNA-bd_sf"/>
</dbReference>
<gene>
    <name evidence="5" type="ORF">GCM10011611_52440</name>
</gene>
<dbReference type="InterPro" id="IPR016032">
    <property type="entry name" value="Sig_transdc_resp-reg_C-effctor"/>
</dbReference>
<dbReference type="Pfam" id="PF00931">
    <property type="entry name" value="NB-ARC"/>
    <property type="match status" value="1"/>
</dbReference>
<dbReference type="GO" id="GO:0000160">
    <property type="term" value="P:phosphorelay signal transduction system"/>
    <property type="evidence" value="ECO:0007669"/>
    <property type="project" value="InterPro"/>
</dbReference>
<evidence type="ECO:0000313" key="5">
    <source>
        <dbReference type="EMBL" id="GGF39533.1"/>
    </source>
</evidence>
<evidence type="ECO:0000256" key="2">
    <source>
        <dbReference type="PROSITE-ProRule" id="PRU01091"/>
    </source>
</evidence>
<accession>A0A8J2YY43</accession>
<reference evidence="5" key="2">
    <citation type="submission" date="2020-09" db="EMBL/GenBank/DDBJ databases">
        <authorList>
            <person name="Sun Q."/>
            <person name="Zhou Y."/>
        </authorList>
    </citation>
    <scope>NUCLEOTIDE SEQUENCE</scope>
    <source>
        <strain evidence="5">CGMCC 1.15725</strain>
    </source>
</reference>
<feature type="domain" description="OmpR/PhoB-type" evidence="4">
    <location>
        <begin position="10"/>
        <end position="108"/>
    </location>
</feature>
<feature type="compositionally biased region" description="Pro residues" evidence="3">
    <location>
        <begin position="124"/>
        <end position="136"/>
    </location>
</feature>
<dbReference type="SUPFAM" id="SSF52540">
    <property type="entry name" value="P-loop containing nucleoside triphosphate hydrolases"/>
    <property type="match status" value="1"/>
</dbReference>
<name>A0A8J2YY43_9PROT</name>
<dbReference type="PANTHER" id="PTHR47691:SF3">
    <property type="entry name" value="HTH-TYPE TRANSCRIPTIONAL REGULATOR RV0890C-RELATED"/>
    <property type="match status" value="1"/>
</dbReference>
<evidence type="ECO:0000259" key="4">
    <source>
        <dbReference type="PROSITE" id="PS51755"/>
    </source>
</evidence>
<dbReference type="Proteomes" id="UP000646365">
    <property type="component" value="Unassembled WGS sequence"/>
</dbReference>
<dbReference type="InterPro" id="IPR058852">
    <property type="entry name" value="HTH_77"/>
</dbReference>
<dbReference type="GO" id="GO:0006355">
    <property type="term" value="P:regulation of DNA-templated transcription"/>
    <property type="evidence" value="ECO:0007669"/>
    <property type="project" value="InterPro"/>
</dbReference>
<protein>
    <submittedName>
        <fullName evidence="5">Transcriptional regulator</fullName>
    </submittedName>
</protein>
<comment type="caution">
    <text evidence="5">The sequence shown here is derived from an EMBL/GenBank/DDBJ whole genome shotgun (WGS) entry which is preliminary data.</text>
</comment>
<dbReference type="Pfam" id="PF00486">
    <property type="entry name" value="Trans_reg_C"/>
    <property type="match status" value="1"/>
</dbReference>
<dbReference type="InterPro" id="IPR011990">
    <property type="entry name" value="TPR-like_helical_dom_sf"/>
</dbReference>
<dbReference type="PROSITE" id="PS51755">
    <property type="entry name" value="OMPR_PHOB"/>
    <property type="match status" value="1"/>
</dbReference>
<dbReference type="InterPro" id="IPR027417">
    <property type="entry name" value="P-loop_NTPase"/>
</dbReference>
<dbReference type="InterPro" id="IPR002182">
    <property type="entry name" value="NB-ARC"/>
</dbReference>
<feature type="DNA-binding region" description="OmpR/PhoB-type" evidence="2">
    <location>
        <begin position="10"/>
        <end position="108"/>
    </location>
</feature>
<proteinExistence type="predicted"/>
<evidence type="ECO:0000256" key="1">
    <source>
        <dbReference type="ARBA" id="ARBA00023125"/>
    </source>
</evidence>
<dbReference type="Gene3D" id="1.25.40.10">
    <property type="entry name" value="Tetratricopeptide repeat domain"/>
    <property type="match status" value="2"/>
</dbReference>
<dbReference type="EMBL" id="BMJQ01000016">
    <property type="protein sequence ID" value="GGF39533.1"/>
    <property type="molecule type" value="Genomic_DNA"/>
</dbReference>
<dbReference type="SMART" id="SM00862">
    <property type="entry name" value="Trans_reg_C"/>
    <property type="match status" value="1"/>
</dbReference>
<feature type="region of interest" description="Disordered" evidence="3">
    <location>
        <begin position="117"/>
        <end position="146"/>
    </location>
</feature>
<organism evidence="5 6">
    <name type="scientific">Aliidongia dinghuensis</name>
    <dbReference type="NCBI Taxonomy" id="1867774"/>
    <lineage>
        <taxon>Bacteria</taxon>
        <taxon>Pseudomonadati</taxon>
        <taxon>Pseudomonadota</taxon>
        <taxon>Alphaproteobacteria</taxon>
        <taxon>Rhodospirillales</taxon>
        <taxon>Dongiaceae</taxon>
        <taxon>Aliidongia</taxon>
    </lineage>
</organism>
<dbReference type="PANTHER" id="PTHR47691">
    <property type="entry name" value="REGULATOR-RELATED"/>
    <property type="match status" value="1"/>
</dbReference>
<sequence length="966" mass="104437">MVADTGRLRKNGFAFGPFRLYPVERLLEKDGVPVHIGGRALDILICLAERAGDVVSKRDLVATVWADVTVDEGSLRFHVGALRKALGDGQDGARFITNVPGRGYCLVAAVSREGGMVPERPVERPPASPQSPPVQSPPARSLPPRLGRIVGRDEATREIADALSAHRFVTIVGPGGIGKTTVAVAVAHRLAEGFDGEAHFIDLGQIGDPKLVASAVASALGLVVSTADPVPSILASFKDKRLLLLFDSCEHVVESVAQVTETIFAAAPQVHILATSREALRVEGEQVYRLVPLDCPPHTADLTAAEALRFPAAQLFVERIAATIGPYELADGEAPVVAEICLKLDGIALAIELAAGGVQAYGLQGIAELLNHRFGLLWQGRRTARPRHQTLAAMLDWSYNLLTPAEALVLCRLSAFVGPFSLEAAQAVAAGSGIEWLQVIEALASLVAKSLVSTERVGPAMQYRLLDTTRGYAFGKLSQSGESLEIRRRHAVYFSALLQALDAETVASGDRRAPHRDQLGNIRAALEWSFSDEGDPQVAVPLAATAALFFLELSLLTECHRWTARALAALDERSTGTRLEMALQSSLGVSLMFTLGNRDEVGAAFRRGLELAETFDDRHCQLRLLRNFHLYLTRAGDFRGSLEIGRRSIEVAHGFDNADDTLMAEWMLGVAHHLIGNQREAVAYCESAMTRPGTLRRNNLVHLGYDHRMIALVAYARALWLRGSPDQAIQVARHTLKEAEALDHPVTLCISMIWATFVFLWSGDWDSAEEIIERLLHHATEQSFGPYHAVGLGLKGELAIEQGEPARGVALLQNCLEALRAGRHQILITVFEASQATGLAQLGRWSEARATIDGALACVGLDGETFDLPEILRVRAGILVASPDPDLAAAEEALGQALDRARRQAALGWALRSATALAALRRQQGRREEALALLAPIVAEFAPEARSADLTRARALLQELEEPDAR</sequence>
<dbReference type="SUPFAM" id="SSF46894">
    <property type="entry name" value="C-terminal effector domain of the bipartite response regulators"/>
    <property type="match status" value="1"/>
</dbReference>
<reference evidence="5" key="1">
    <citation type="journal article" date="2014" name="Int. J. Syst. Evol. Microbiol.">
        <title>Complete genome sequence of Corynebacterium casei LMG S-19264T (=DSM 44701T), isolated from a smear-ripened cheese.</title>
        <authorList>
            <consortium name="US DOE Joint Genome Institute (JGI-PGF)"/>
            <person name="Walter F."/>
            <person name="Albersmeier A."/>
            <person name="Kalinowski J."/>
            <person name="Ruckert C."/>
        </authorList>
    </citation>
    <scope>NUCLEOTIDE SEQUENCE</scope>
    <source>
        <strain evidence="5">CGMCC 1.15725</strain>
    </source>
</reference>
<dbReference type="AlphaFoldDB" id="A0A8J2YY43"/>
<dbReference type="CDD" id="cd00383">
    <property type="entry name" value="trans_reg_C"/>
    <property type="match status" value="1"/>
</dbReference>
<dbReference type="SUPFAM" id="SSF48452">
    <property type="entry name" value="TPR-like"/>
    <property type="match status" value="2"/>
</dbReference>
<dbReference type="Gene3D" id="3.40.50.300">
    <property type="entry name" value="P-loop containing nucleotide triphosphate hydrolases"/>
    <property type="match status" value="1"/>
</dbReference>